<name>A0A0D6AY41_RHOSU</name>
<dbReference type="Proteomes" id="UP000064912">
    <property type="component" value="Chromosome"/>
</dbReference>
<accession>A0A0D6AY41</accession>
<dbReference type="eggNOG" id="COG5622">
    <property type="taxonomic scope" value="Bacteria"/>
</dbReference>
<protein>
    <submittedName>
        <fullName evidence="1">Uncharacterized protein</fullName>
    </submittedName>
</protein>
<reference evidence="1 2" key="1">
    <citation type="submission" date="2015-02" db="EMBL/GenBank/DDBJ databases">
        <title>Genome sequene of Rhodovulum sulfidophilum DSM 2351.</title>
        <authorList>
            <person name="Nagao N."/>
        </authorList>
    </citation>
    <scope>NUCLEOTIDE SEQUENCE [LARGE SCALE GENOMIC DNA]</scope>
    <source>
        <strain evidence="1 2">DSM 2351</strain>
    </source>
</reference>
<dbReference type="EMBL" id="AP014800">
    <property type="protein sequence ID" value="BAQ67560.1"/>
    <property type="molecule type" value="Genomic_DNA"/>
</dbReference>
<dbReference type="RefSeq" id="WP_042459338.1">
    <property type="nucleotide sequence ID" value="NZ_CP015421.1"/>
</dbReference>
<gene>
    <name evidence="1" type="ORF">NHU_00389</name>
</gene>
<dbReference type="PATRIC" id="fig|35806.4.peg.398"/>
<dbReference type="AlphaFoldDB" id="A0A0D6AY41"/>
<evidence type="ECO:0000313" key="1">
    <source>
        <dbReference type="EMBL" id="BAQ67560.1"/>
    </source>
</evidence>
<organism evidence="1 2">
    <name type="scientific">Rhodovulum sulfidophilum</name>
    <name type="common">Rhodobacter sulfidophilus</name>
    <dbReference type="NCBI Taxonomy" id="35806"/>
    <lineage>
        <taxon>Bacteria</taxon>
        <taxon>Pseudomonadati</taxon>
        <taxon>Pseudomonadota</taxon>
        <taxon>Alphaproteobacteria</taxon>
        <taxon>Rhodobacterales</taxon>
        <taxon>Paracoccaceae</taxon>
        <taxon>Rhodovulum</taxon>
    </lineage>
</organism>
<dbReference type="InterPro" id="IPR041374">
    <property type="entry name" value="BaeRF_family12"/>
</dbReference>
<dbReference type="Pfam" id="PF18856">
    <property type="entry name" value="baeRF_family12"/>
    <property type="match status" value="1"/>
</dbReference>
<sequence length="144" mass="15802">MKPFKTLVLVANEREARLLVNRGTGKGLAEVTRFSKAHEIEYADGRGRDQGGATAGRHAMEPPTSLRVQNRESFAADVLGLTAEVWAKGDYDRFVMAAPPKMLGELRNRIEGSLERALAVDIDKDIVGVAAADLPRHFEDVIVF</sequence>
<dbReference type="KEGG" id="rsu:NHU_00389"/>
<dbReference type="GeneID" id="93538820"/>
<proteinExistence type="predicted"/>
<evidence type="ECO:0000313" key="2">
    <source>
        <dbReference type="Proteomes" id="UP000064912"/>
    </source>
</evidence>